<dbReference type="Proteomes" id="UP000196655">
    <property type="component" value="Unassembled WGS sequence"/>
</dbReference>
<reference evidence="3" key="1">
    <citation type="submission" date="2017-05" db="EMBL/GenBank/DDBJ databases">
        <authorList>
            <person name="Macchi M."/>
            <person name="Festa S."/>
            <person name="Coppotelli B.M."/>
            <person name="Morelli I.S."/>
        </authorList>
    </citation>
    <scope>NUCLEOTIDE SEQUENCE [LARGE SCALE GENOMIC DNA]</scope>
    <source>
        <strain evidence="3">I</strain>
    </source>
</reference>
<dbReference type="InterPro" id="IPR010607">
    <property type="entry name" value="DUF1194"/>
</dbReference>
<protein>
    <recommendedName>
        <fullName evidence="4">VWFA domain-containing protein</fullName>
    </recommendedName>
</protein>
<sequence>MRRRHFAGWLAGSLLVRPSLAAAQTPAPEPQPPAEPAPEKQPVDLELVLLVDASASITIGALEFQLRGHAAAFRDDKVKAAIAAGPRGGIAVTLARFDGPRSLKVLLPWHRLASAADADAFAEAVLAAPAGQEAGSTAIGSAVLDALELFKGSGFDSPRQTIDIVSNGFSNAGIDPILARDAAEAAHVTVNALVILDEYDWLEGYYRQQVIGGIGAFVRTAEGRDTFIQALIAKLIDEIV</sequence>
<dbReference type="AlphaFoldDB" id="A0A211ZT84"/>
<evidence type="ECO:0000313" key="2">
    <source>
        <dbReference type="EMBL" id="OWJ68297.1"/>
    </source>
</evidence>
<dbReference type="Gene3D" id="3.40.50.410">
    <property type="entry name" value="von Willebrand factor, type A domain"/>
    <property type="match status" value="1"/>
</dbReference>
<dbReference type="RefSeq" id="WP_088149946.1">
    <property type="nucleotide sequence ID" value="NZ_NHON01000006.1"/>
</dbReference>
<keyword evidence="3" id="KW-1185">Reference proteome</keyword>
<accession>A0A211ZT84</accession>
<proteinExistence type="predicted"/>
<dbReference type="STRING" id="1122125.GCA_000423185_03105"/>
<gene>
    <name evidence="2" type="ORF">BWR60_05215</name>
</gene>
<name>A0A211ZT84_9PROT</name>
<comment type="caution">
    <text evidence="2">The sequence shown here is derived from an EMBL/GenBank/DDBJ whole genome shotgun (WGS) entry which is preliminary data.</text>
</comment>
<evidence type="ECO:0008006" key="4">
    <source>
        <dbReference type="Google" id="ProtNLM"/>
    </source>
</evidence>
<evidence type="ECO:0000313" key="3">
    <source>
        <dbReference type="Proteomes" id="UP000196655"/>
    </source>
</evidence>
<dbReference type="EMBL" id="NHON01000006">
    <property type="protein sequence ID" value="OWJ68297.1"/>
    <property type="molecule type" value="Genomic_DNA"/>
</dbReference>
<feature type="chain" id="PRO_5012148751" description="VWFA domain-containing protein" evidence="1">
    <location>
        <begin position="22"/>
        <end position="240"/>
    </location>
</feature>
<organism evidence="2 3">
    <name type="scientific">Inquilinus limosus</name>
    <dbReference type="NCBI Taxonomy" id="171674"/>
    <lineage>
        <taxon>Bacteria</taxon>
        <taxon>Pseudomonadati</taxon>
        <taxon>Pseudomonadota</taxon>
        <taxon>Alphaproteobacteria</taxon>
        <taxon>Rhodospirillales</taxon>
        <taxon>Rhodospirillaceae</taxon>
        <taxon>Inquilinus</taxon>
    </lineage>
</organism>
<keyword evidence="1" id="KW-0732">Signal</keyword>
<feature type="signal peptide" evidence="1">
    <location>
        <begin position="1"/>
        <end position="21"/>
    </location>
</feature>
<evidence type="ECO:0000256" key="1">
    <source>
        <dbReference type="SAM" id="SignalP"/>
    </source>
</evidence>
<dbReference type="SUPFAM" id="SSF53300">
    <property type="entry name" value="vWA-like"/>
    <property type="match status" value="1"/>
</dbReference>
<dbReference type="Pfam" id="PF06707">
    <property type="entry name" value="DUF1194"/>
    <property type="match status" value="1"/>
</dbReference>
<dbReference type="OrthoDB" id="9792179at2"/>
<dbReference type="InterPro" id="IPR036465">
    <property type="entry name" value="vWFA_dom_sf"/>
</dbReference>